<gene>
    <name evidence="3" type="ORF">GCM10009858_39040</name>
</gene>
<proteinExistence type="predicted"/>
<feature type="region of interest" description="Disordered" evidence="1">
    <location>
        <begin position="1"/>
        <end position="41"/>
    </location>
</feature>
<name>A0ABN3M752_9MICO</name>
<sequence>MGVEGSHDPTPGPGGGHPNLRPDPRPGHTTEPVPPSLRDSTTAGLPVFLSTEHWSLLGTRSMTWSEVMSRITIHLTVVSAFLVVLALTAQATGFCTPFPVMAIGFASAALVMGVLTAIRVNTASREDIDLIRAMNRLRHAYVELAPELAPHLTASTHDDGAGLMHTYAVGRPRNTVLHVVGSTSMFLMVVNAIVAGTLGALVGNTVGGGTVAVVASGVGAGLLYAVGHLEVGRRVFGPQSLDVRYPSPGATGPTGPTGPSDPTD</sequence>
<keyword evidence="4" id="KW-1185">Reference proteome</keyword>
<feature type="transmembrane region" description="Helical" evidence="2">
    <location>
        <begin position="206"/>
        <end position="226"/>
    </location>
</feature>
<protein>
    <submittedName>
        <fullName evidence="3">Uncharacterized protein</fullName>
    </submittedName>
</protein>
<feature type="transmembrane region" description="Helical" evidence="2">
    <location>
        <begin position="176"/>
        <end position="200"/>
    </location>
</feature>
<keyword evidence="2" id="KW-1133">Transmembrane helix</keyword>
<feature type="transmembrane region" description="Helical" evidence="2">
    <location>
        <begin position="98"/>
        <end position="118"/>
    </location>
</feature>
<keyword evidence="2" id="KW-0812">Transmembrane</keyword>
<evidence type="ECO:0000256" key="2">
    <source>
        <dbReference type="SAM" id="Phobius"/>
    </source>
</evidence>
<keyword evidence="2" id="KW-0472">Membrane</keyword>
<feature type="region of interest" description="Disordered" evidence="1">
    <location>
        <begin position="242"/>
        <end position="264"/>
    </location>
</feature>
<reference evidence="3 4" key="1">
    <citation type="journal article" date="2019" name="Int. J. Syst. Evol. Microbiol.">
        <title>The Global Catalogue of Microorganisms (GCM) 10K type strain sequencing project: providing services to taxonomists for standard genome sequencing and annotation.</title>
        <authorList>
            <consortium name="The Broad Institute Genomics Platform"/>
            <consortium name="The Broad Institute Genome Sequencing Center for Infectious Disease"/>
            <person name="Wu L."/>
            <person name="Ma J."/>
        </authorList>
    </citation>
    <scope>NUCLEOTIDE SEQUENCE [LARGE SCALE GENOMIC DNA]</scope>
    <source>
        <strain evidence="3 4">JCM 16259</strain>
    </source>
</reference>
<dbReference type="EMBL" id="BAAARE010000021">
    <property type="protein sequence ID" value="GAA2496976.1"/>
    <property type="molecule type" value="Genomic_DNA"/>
</dbReference>
<organism evidence="3 4">
    <name type="scientific">Terrabacter carboxydivorans</name>
    <dbReference type="NCBI Taxonomy" id="619730"/>
    <lineage>
        <taxon>Bacteria</taxon>
        <taxon>Bacillati</taxon>
        <taxon>Actinomycetota</taxon>
        <taxon>Actinomycetes</taxon>
        <taxon>Micrococcales</taxon>
        <taxon>Intrasporangiaceae</taxon>
        <taxon>Terrabacter</taxon>
    </lineage>
</organism>
<dbReference type="Proteomes" id="UP001500730">
    <property type="component" value="Unassembled WGS sequence"/>
</dbReference>
<comment type="caution">
    <text evidence="3">The sequence shown here is derived from an EMBL/GenBank/DDBJ whole genome shotgun (WGS) entry which is preliminary data.</text>
</comment>
<feature type="transmembrane region" description="Helical" evidence="2">
    <location>
        <begin position="71"/>
        <end position="92"/>
    </location>
</feature>
<feature type="compositionally biased region" description="Low complexity" evidence="1">
    <location>
        <begin position="246"/>
        <end position="264"/>
    </location>
</feature>
<evidence type="ECO:0000256" key="1">
    <source>
        <dbReference type="SAM" id="MobiDB-lite"/>
    </source>
</evidence>
<evidence type="ECO:0000313" key="4">
    <source>
        <dbReference type="Proteomes" id="UP001500730"/>
    </source>
</evidence>
<evidence type="ECO:0000313" key="3">
    <source>
        <dbReference type="EMBL" id="GAA2496976.1"/>
    </source>
</evidence>
<dbReference type="RefSeq" id="WP_344256744.1">
    <property type="nucleotide sequence ID" value="NZ_BAAARE010000021.1"/>
</dbReference>
<accession>A0ABN3M752</accession>